<evidence type="ECO:0000256" key="6">
    <source>
        <dbReference type="ARBA" id="ARBA00022692"/>
    </source>
</evidence>
<keyword evidence="3 9" id="KW-0813">Transport</keyword>
<dbReference type="EMBL" id="AP014854">
    <property type="protein sequence ID" value="BAR98033.1"/>
    <property type="molecule type" value="Genomic_DNA"/>
</dbReference>
<dbReference type="OrthoDB" id="9810980at2"/>
<dbReference type="Pfam" id="PF26002">
    <property type="entry name" value="Beta-barrel_AprE"/>
    <property type="match status" value="1"/>
</dbReference>
<evidence type="ECO:0000256" key="1">
    <source>
        <dbReference type="ARBA" id="ARBA00004377"/>
    </source>
</evidence>
<dbReference type="GO" id="GO:0005886">
    <property type="term" value="C:plasma membrane"/>
    <property type="evidence" value="ECO:0007669"/>
    <property type="project" value="UniProtKB-SubCell"/>
</dbReference>
<keyword evidence="6" id="KW-0812">Transmembrane</keyword>
<dbReference type="KEGG" id="bvr:BVIR_880"/>
<reference evidence="14" key="2">
    <citation type="submission" date="2015-11" db="EMBL/GenBank/DDBJ databases">
        <authorList>
            <person name="Zhang Y."/>
            <person name="Guo Z."/>
        </authorList>
    </citation>
    <scope>NUCLEOTIDE SEQUENCE</scope>
    <source>
        <strain evidence="14">1</strain>
    </source>
</reference>
<evidence type="ECO:0000259" key="12">
    <source>
        <dbReference type="Pfam" id="PF26002"/>
    </source>
</evidence>
<evidence type="ECO:0000256" key="4">
    <source>
        <dbReference type="ARBA" id="ARBA00022475"/>
    </source>
</evidence>
<keyword evidence="8" id="KW-0472">Membrane</keyword>
<organism evidence="14 15">
    <name type="scientific">Blastochloris viridis</name>
    <name type="common">Rhodopseudomonas viridis</name>
    <dbReference type="NCBI Taxonomy" id="1079"/>
    <lineage>
        <taxon>Bacteria</taxon>
        <taxon>Pseudomonadati</taxon>
        <taxon>Pseudomonadota</taxon>
        <taxon>Alphaproteobacteria</taxon>
        <taxon>Hyphomicrobiales</taxon>
        <taxon>Blastochloridaceae</taxon>
        <taxon>Blastochloris</taxon>
    </lineage>
</organism>
<dbReference type="EMBL" id="LN907867">
    <property type="protein sequence ID" value="CUU41335.1"/>
    <property type="molecule type" value="Genomic_DNA"/>
</dbReference>
<name>A0A0H5BNQ2_BLAVI</name>
<protein>
    <recommendedName>
        <fullName evidence="9">Membrane fusion protein (MFP) family protein</fullName>
    </recommendedName>
</protein>
<dbReference type="Proteomes" id="UP000065734">
    <property type="component" value="Chromosome I"/>
</dbReference>
<dbReference type="AlphaFoldDB" id="A0A0H5BNQ2"/>
<evidence type="ECO:0000256" key="7">
    <source>
        <dbReference type="ARBA" id="ARBA00022989"/>
    </source>
</evidence>
<comment type="subcellular location">
    <subcellularLocation>
        <location evidence="1 9">Cell inner membrane</location>
        <topology evidence="1 9">Single-pass membrane protein</topology>
    </subcellularLocation>
</comment>
<dbReference type="GO" id="GO:0015031">
    <property type="term" value="P:protein transport"/>
    <property type="evidence" value="ECO:0007669"/>
    <property type="project" value="InterPro"/>
</dbReference>
<dbReference type="InterPro" id="IPR050739">
    <property type="entry name" value="MFP"/>
</dbReference>
<keyword evidence="10" id="KW-0175">Coiled coil</keyword>
<reference evidence="13" key="1">
    <citation type="journal article" date="2015" name="Genome Announc.">
        <title>Complete Genome Sequence of the Bacteriochlorophyll b-Producing Photosynthetic Bacterium Blastochloris viridis.</title>
        <authorList>
            <person name="Tsukatani Y."/>
            <person name="Hirose Y."/>
            <person name="Harada J."/>
            <person name="Misawa N."/>
            <person name="Mori K."/>
            <person name="Inoue K."/>
            <person name="Tamiaki H."/>
        </authorList>
    </citation>
    <scope>NUCLEOTIDE SEQUENCE [LARGE SCALE GENOMIC DNA]</scope>
    <source>
        <strain evidence="13">DSM 133</strain>
    </source>
</reference>
<dbReference type="RefSeq" id="WP_055036590.1">
    <property type="nucleotide sequence ID" value="NZ_AP014854.2"/>
</dbReference>
<dbReference type="NCBIfam" id="TIGR01843">
    <property type="entry name" value="type_I_hlyD"/>
    <property type="match status" value="1"/>
</dbReference>
<keyword evidence="7" id="KW-1133">Transmembrane helix</keyword>
<dbReference type="InterPro" id="IPR010129">
    <property type="entry name" value="T1SS_HlyD"/>
</dbReference>
<evidence type="ECO:0000256" key="2">
    <source>
        <dbReference type="ARBA" id="ARBA00009477"/>
    </source>
</evidence>
<evidence type="ECO:0000256" key="5">
    <source>
        <dbReference type="ARBA" id="ARBA00022519"/>
    </source>
</evidence>
<feature type="domain" description="AprE-like long alpha-helical hairpin" evidence="11">
    <location>
        <begin position="93"/>
        <end position="282"/>
    </location>
</feature>
<dbReference type="InterPro" id="IPR058982">
    <property type="entry name" value="Beta-barrel_AprE"/>
</dbReference>
<dbReference type="InterPro" id="IPR058781">
    <property type="entry name" value="HH_AprE-like"/>
</dbReference>
<feature type="domain" description="AprE-like beta-barrel" evidence="12">
    <location>
        <begin position="324"/>
        <end position="413"/>
    </location>
</feature>
<keyword evidence="5 9" id="KW-0997">Cell inner membrane</keyword>
<dbReference type="PANTHER" id="PTHR30386">
    <property type="entry name" value="MEMBRANE FUSION SUBUNIT OF EMRAB-TOLC MULTIDRUG EFFLUX PUMP"/>
    <property type="match status" value="1"/>
</dbReference>
<evidence type="ECO:0000313" key="15">
    <source>
        <dbReference type="Proteomes" id="UP000065734"/>
    </source>
</evidence>
<proteinExistence type="inferred from homology"/>
<accession>A0A0H5BNQ2</accession>
<dbReference type="PATRIC" id="fig|1079.6.peg.913"/>
<dbReference type="Gene3D" id="2.40.50.100">
    <property type="match status" value="1"/>
</dbReference>
<dbReference type="PANTHER" id="PTHR30386:SF17">
    <property type="entry name" value="ALKALINE PROTEASE SECRETION PROTEIN APRE"/>
    <property type="match status" value="1"/>
</dbReference>
<evidence type="ECO:0000313" key="13">
    <source>
        <dbReference type="EMBL" id="BAR98033.1"/>
    </source>
</evidence>
<gene>
    <name evidence="14" type="primary">prsE_1</name>
    <name evidence="13" type="ORF">BV133_440</name>
    <name evidence="14" type="ORF">BVIRIDIS_03250</name>
</gene>
<keyword evidence="15" id="KW-1185">Reference proteome</keyword>
<evidence type="ECO:0000313" key="14">
    <source>
        <dbReference type="EMBL" id="CUU41335.1"/>
    </source>
</evidence>
<evidence type="ECO:0000256" key="8">
    <source>
        <dbReference type="ARBA" id="ARBA00023136"/>
    </source>
</evidence>
<evidence type="ECO:0000256" key="10">
    <source>
        <dbReference type="SAM" id="Coils"/>
    </source>
</evidence>
<keyword evidence="4 9" id="KW-1003">Cell membrane</keyword>
<sequence length="436" mass="47419">MPGIEAAAVSRSIRRHLGAGAVVSVVLVGGAGGWAAATNLAGAVVATGHFIVESRVKKIQHPTGGVVGQIRVREGQRVTAGEVVMCLDATQTRANLAIVTKRLDEFAARRARLEAERDDVEMIAFAPDLQARADDPEVARLIAGERRLFELRREARLGQKAQLRERILQSETEIQGLIAQEEAKARSTVLIGLELKGVRKLWEKGLVSVQRLMALEREAVNLDGERGRLSAAQAQSSGKIAETRIQLLQIDQDFRSEVASSLRDIEAQTAEYVERKVTAEDQLKRTDIVAPQTGVVHELAVHTIGGVISSTDTVMLIVPDSDRLALEARLTPQDIDQVRLGQPAVLRMSAFNQRTTPELNGTVSHVAADLTEDPRTGISFYLIRIMVPAGELARLGTLTLAPGMPAEVFVQTGDRPAISYLLKPLTDQIARAFREN</sequence>
<reference evidence="15" key="3">
    <citation type="journal article" date="2016" name="Genome Announc.">
        <title>Revised genome sequence of the purple photosynthetic bacterium Blastochloris viridis.</title>
        <authorList>
            <person name="Liu L.N."/>
            <person name="Faulkner M."/>
            <person name="Liu X."/>
            <person name="Huang F."/>
            <person name="Darby A.C."/>
            <person name="Hall N."/>
        </authorList>
    </citation>
    <scope>NUCLEOTIDE SEQUENCE [LARGE SCALE GENOMIC DNA]</scope>
    <source>
        <strain evidence="15">ATCC 19567 / DSM 133 / F</strain>
    </source>
</reference>
<comment type="similarity">
    <text evidence="2 9">Belongs to the membrane fusion protein (MFP) (TC 8.A.1) family.</text>
</comment>
<dbReference type="Gene3D" id="2.40.30.170">
    <property type="match status" value="1"/>
</dbReference>
<evidence type="ECO:0000256" key="3">
    <source>
        <dbReference type="ARBA" id="ARBA00022448"/>
    </source>
</evidence>
<dbReference type="Pfam" id="PF25994">
    <property type="entry name" value="HH_AprE"/>
    <property type="match status" value="1"/>
</dbReference>
<evidence type="ECO:0000256" key="9">
    <source>
        <dbReference type="RuleBase" id="RU365093"/>
    </source>
</evidence>
<evidence type="ECO:0000259" key="11">
    <source>
        <dbReference type="Pfam" id="PF25994"/>
    </source>
</evidence>
<dbReference type="STRING" id="1079.BVIR_880"/>
<feature type="coiled-coil region" evidence="10">
    <location>
        <begin position="96"/>
        <end position="123"/>
    </location>
</feature>
<dbReference type="PRINTS" id="PR01490">
    <property type="entry name" value="RTXTOXIND"/>
</dbReference>